<dbReference type="PRINTS" id="PR00301">
    <property type="entry name" value="HEATSHOCK70"/>
</dbReference>
<keyword evidence="1 3" id="KW-0547">Nucleotide-binding</keyword>
<proteinExistence type="inferred from homology"/>
<dbReference type="SUPFAM" id="SSF53067">
    <property type="entry name" value="Actin-like ATPase domain"/>
    <property type="match status" value="2"/>
</dbReference>
<evidence type="ECO:0000313" key="6">
    <source>
        <dbReference type="Proteomes" id="UP001489004"/>
    </source>
</evidence>
<name>A0AAW1PNB7_9CHLO</name>
<keyword evidence="2 3" id="KW-0067">ATP-binding</keyword>
<dbReference type="AlphaFoldDB" id="A0AAW1PNB7"/>
<dbReference type="InterPro" id="IPR043129">
    <property type="entry name" value="ATPase_NBD"/>
</dbReference>
<sequence length="559" mass="59641">MGWESACLPQKGTFNLGVYVCYQIEPLLDQRSTVWARASNGSGGHQLQEHGVAVPKPRETVVGIDLGTTNSAVAVIEAGQPVVVRTQTGARTLPSIVAYLPDGVTLVGNPAKRQAVKNPGNTFYSVKRFIGQDYKAAAEEAQRVAFTVASDKDGAAVVKCDHAEAGSLYPEEVSAHVVAQLLEAAERYTDSAVKKAVISVPAYFDDDQRKATLMAGKLAGLETVKLIREPVAAALAYGLNTAEDQTVLVFDLGGGTFDVSILEVGSGVIEVLATGGDAHLGGDDWDDALIKWLAHNHLTPAGVDWRAPPVLTQLKAIAEAAKIQLSESERVAFNMPFGSEGLRAVLTRQELEKMTAPLFRRARLPLDQACWQAGVDLGTVLEDFAARKGKSRKQGGSRGRGALGGGVQIRPKRRDPIQQVLLVGGATRMPAVRAFVKNMTGLEPKEAVVNPDEAVALGAAVQAGILEGSISDMMVLDVWQATLMRALATQKLIEQRQEEGAEVTSEMVSAGWASDSEETDAHDSNGDKMQEVESLDELQKLLEVPAVLGAPKTSRVRLN</sequence>
<comment type="similarity">
    <text evidence="3">Belongs to the heat shock protein 70 family.</text>
</comment>
<feature type="region of interest" description="Disordered" evidence="4">
    <location>
        <begin position="388"/>
        <end position="409"/>
    </location>
</feature>
<dbReference type="InterPro" id="IPR018181">
    <property type="entry name" value="Heat_shock_70_CS"/>
</dbReference>
<evidence type="ECO:0000256" key="4">
    <source>
        <dbReference type="SAM" id="MobiDB-lite"/>
    </source>
</evidence>
<dbReference type="PROSITE" id="PS00297">
    <property type="entry name" value="HSP70_1"/>
    <property type="match status" value="1"/>
</dbReference>
<reference evidence="5 6" key="1">
    <citation type="journal article" date="2024" name="Nat. Commun.">
        <title>Phylogenomics reveals the evolutionary origins of lichenization in chlorophyte algae.</title>
        <authorList>
            <person name="Puginier C."/>
            <person name="Libourel C."/>
            <person name="Otte J."/>
            <person name="Skaloud P."/>
            <person name="Haon M."/>
            <person name="Grisel S."/>
            <person name="Petersen M."/>
            <person name="Berrin J.G."/>
            <person name="Delaux P.M."/>
            <person name="Dal Grande F."/>
            <person name="Keller J."/>
        </authorList>
    </citation>
    <scope>NUCLEOTIDE SEQUENCE [LARGE SCALE GENOMIC DNA]</scope>
    <source>
        <strain evidence="5 6">SAG 2043</strain>
    </source>
</reference>
<dbReference type="InterPro" id="IPR013126">
    <property type="entry name" value="Hsp_70_fam"/>
</dbReference>
<dbReference type="PANTHER" id="PTHR19375">
    <property type="entry name" value="HEAT SHOCK PROTEIN 70KDA"/>
    <property type="match status" value="1"/>
</dbReference>
<dbReference type="GO" id="GO:0140662">
    <property type="term" value="F:ATP-dependent protein folding chaperone"/>
    <property type="evidence" value="ECO:0007669"/>
    <property type="project" value="InterPro"/>
</dbReference>
<protein>
    <recommendedName>
        <fullName evidence="7">Molecular chaperone DnaK</fullName>
    </recommendedName>
</protein>
<accession>A0AAW1PNB7</accession>
<evidence type="ECO:0000256" key="1">
    <source>
        <dbReference type="ARBA" id="ARBA00022741"/>
    </source>
</evidence>
<dbReference type="EMBL" id="JALJOR010000010">
    <property type="protein sequence ID" value="KAK9810103.1"/>
    <property type="molecule type" value="Genomic_DNA"/>
</dbReference>
<evidence type="ECO:0000256" key="2">
    <source>
        <dbReference type="ARBA" id="ARBA00022840"/>
    </source>
</evidence>
<feature type="compositionally biased region" description="Gly residues" evidence="4">
    <location>
        <begin position="396"/>
        <end position="407"/>
    </location>
</feature>
<gene>
    <name evidence="5" type="ORF">WJX72_004949</name>
</gene>
<dbReference type="Gene3D" id="3.30.420.40">
    <property type="match status" value="2"/>
</dbReference>
<dbReference type="GO" id="GO:0005524">
    <property type="term" value="F:ATP binding"/>
    <property type="evidence" value="ECO:0007669"/>
    <property type="project" value="UniProtKB-KW"/>
</dbReference>
<dbReference type="Pfam" id="PF00012">
    <property type="entry name" value="HSP70"/>
    <property type="match status" value="2"/>
</dbReference>
<organism evidence="5 6">
    <name type="scientific">[Myrmecia] bisecta</name>
    <dbReference type="NCBI Taxonomy" id="41462"/>
    <lineage>
        <taxon>Eukaryota</taxon>
        <taxon>Viridiplantae</taxon>
        <taxon>Chlorophyta</taxon>
        <taxon>core chlorophytes</taxon>
        <taxon>Trebouxiophyceae</taxon>
        <taxon>Trebouxiales</taxon>
        <taxon>Trebouxiaceae</taxon>
        <taxon>Myrmecia</taxon>
    </lineage>
</organism>
<dbReference type="PROSITE" id="PS01036">
    <property type="entry name" value="HSP70_3"/>
    <property type="match status" value="1"/>
</dbReference>
<dbReference type="Gene3D" id="3.90.640.10">
    <property type="entry name" value="Actin, Chain A, domain 4"/>
    <property type="match status" value="1"/>
</dbReference>
<keyword evidence="6" id="KW-1185">Reference proteome</keyword>
<dbReference type="PROSITE" id="PS00329">
    <property type="entry name" value="HSP70_2"/>
    <property type="match status" value="1"/>
</dbReference>
<comment type="caution">
    <text evidence="5">The sequence shown here is derived from an EMBL/GenBank/DDBJ whole genome shotgun (WGS) entry which is preliminary data.</text>
</comment>
<evidence type="ECO:0000256" key="3">
    <source>
        <dbReference type="RuleBase" id="RU003322"/>
    </source>
</evidence>
<dbReference type="FunFam" id="3.90.640.10:FF:000003">
    <property type="entry name" value="Molecular chaperone DnaK"/>
    <property type="match status" value="1"/>
</dbReference>
<dbReference type="Proteomes" id="UP001489004">
    <property type="component" value="Unassembled WGS sequence"/>
</dbReference>
<feature type="region of interest" description="Disordered" evidence="4">
    <location>
        <begin position="498"/>
        <end position="532"/>
    </location>
</feature>
<feature type="compositionally biased region" description="Basic and acidic residues" evidence="4">
    <location>
        <begin position="519"/>
        <end position="531"/>
    </location>
</feature>
<evidence type="ECO:0000313" key="5">
    <source>
        <dbReference type="EMBL" id="KAK9810103.1"/>
    </source>
</evidence>
<evidence type="ECO:0008006" key="7">
    <source>
        <dbReference type="Google" id="ProtNLM"/>
    </source>
</evidence>